<proteinExistence type="predicted"/>
<sequence length="229" mass="26033">MKRNFYLLCFLLYFFHDLNGLEISNVESCTAKLKAYLINSTKIQEKHKEAIKNNTALGLYVNIINDICDTKEAHSTIKFFTDNAAALVGLTEFTKLLTPEELKTFTKLQKSGDFAKELEFIKDKYDIANSTMKFQLVKLIHQLVPMLLAGKNATPAVLNYFNALHPNDLIQIMNISETHNITALKTFVVGTFDTLQLNKTDKDIVGKFIDRIHKIKKVAALKQNSTKEN</sequence>
<accession>A0AC34QTM9</accession>
<name>A0AC34QTM9_9BILA</name>
<reference evidence="2" key="1">
    <citation type="submission" date="2022-11" db="UniProtKB">
        <authorList>
            <consortium name="WormBaseParasite"/>
        </authorList>
    </citation>
    <scope>IDENTIFICATION</scope>
</reference>
<evidence type="ECO:0000313" key="2">
    <source>
        <dbReference type="WBParaSite" id="JU765_v2.g19198.t1"/>
    </source>
</evidence>
<dbReference type="WBParaSite" id="JU765_v2.g19198.t1">
    <property type="protein sequence ID" value="JU765_v2.g19198.t1"/>
    <property type="gene ID" value="JU765_v2.g19198"/>
</dbReference>
<evidence type="ECO:0000313" key="1">
    <source>
        <dbReference type="Proteomes" id="UP000887576"/>
    </source>
</evidence>
<protein>
    <submittedName>
        <fullName evidence="2">Uncharacterized protein</fullName>
    </submittedName>
</protein>
<organism evidence="1 2">
    <name type="scientific">Panagrolaimus sp. JU765</name>
    <dbReference type="NCBI Taxonomy" id="591449"/>
    <lineage>
        <taxon>Eukaryota</taxon>
        <taxon>Metazoa</taxon>
        <taxon>Ecdysozoa</taxon>
        <taxon>Nematoda</taxon>
        <taxon>Chromadorea</taxon>
        <taxon>Rhabditida</taxon>
        <taxon>Tylenchina</taxon>
        <taxon>Panagrolaimomorpha</taxon>
        <taxon>Panagrolaimoidea</taxon>
        <taxon>Panagrolaimidae</taxon>
        <taxon>Panagrolaimus</taxon>
    </lineage>
</organism>
<dbReference type="Proteomes" id="UP000887576">
    <property type="component" value="Unplaced"/>
</dbReference>